<evidence type="ECO:0000313" key="5">
    <source>
        <dbReference type="Proteomes" id="UP000093779"/>
    </source>
</evidence>
<dbReference type="PANTHER" id="PTHR43072">
    <property type="entry name" value="N-ACETYLTRANSFERASE"/>
    <property type="match status" value="1"/>
</dbReference>
<evidence type="ECO:0000259" key="3">
    <source>
        <dbReference type="PROSITE" id="PS51186"/>
    </source>
</evidence>
<gene>
    <name evidence="4" type="ORF">A5726_15325</name>
</gene>
<proteinExistence type="predicted"/>
<sequence length="167" mass="18314">MIRSQHQVAPMTADHADAVLAIYQAGINTANATFDLNAPDWATFDTEHLPDHRFVATDSDGHVMGWAAAAPVSSRCVHAGVIELSVYVAEHARGQGIGTLLLQSLISSSENAGIWTLQSQVFPENTATLALHHRAGFRVVGVRERHGRHHGHWRDVILLERRSPHII</sequence>
<dbReference type="Proteomes" id="UP000093779">
    <property type="component" value="Unassembled WGS sequence"/>
</dbReference>
<dbReference type="GO" id="GO:0016747">
    <property type="term" value="F:acyltransferase activity, transferring groups other than amino-acyl groups"/>
    <property type="evidence" value="ECO:0007669"/>
    <property type="project" value="InterPro"/>
</dbReference>
<name>A0A1A1XQ80_9MYCO</name>
<dbReference type="InterPro" id="IPR000182">
    <property type="entry name" value="GNAT_dom"/>
</dbReference>
<dbReference type="AlphaFoldDB" id="A0A1A1XQ80"/>
<accession>A0A1A1XQ80</accession>
<comment type="caution">
    <text evidence="4">The sequence shown here is derived from an EMBL/GenBank/DDBJ whole genome shotgun (WGS) entry which is preliminary data.</text>
</comment>
<organism evidence="4 5">
    <name type="scientific">Mycolicibacterium conceptionense</name>
    <dbReference type="NCBI Taxonomy" id="451644"/>
    <lineage>
        <taxon>Bacteria</taxon>
        <taxon>Bacillati</taxon>
        <taxon>Actinomycetota</taxon>
        <taxon>Actinomycetes</taxon>
        <taxon>Mycobacteriales</taxon>
        <taxon>Mycobacteriaceae</taxon>
        <taxon>Mycolicibacterium</taxon>
    </lineage>
</organism>
<protein>
    <submittedName>
        <fullName evidence="4">Phosphinothricin acetyltransferase</fullName>
    </submittedName>
</protein>
<evidence type="ECO:0000256" key="1">
    <source>
        <dbReference type="ARBA" id="ARBA00022679"/>
    </source>
</evidence>
<dbReference type="Pfam" id="PF00583">
    <property type="entry name" value="Acetyltransf_1"/>
    <property type="match status" value="1"/>
</dbReference>
<keyword evidence="1 4" id="KW-0808">Transferase</keyword>
<reference evidence="4 5" key="1">
    <citation type="submission" date="2016-06" db="EMBL/GenBank/DDBJ databases">
        <authorList>
            <person name="Kjaerup R.B."/>
            <person name="Dalgaard T.S."/>
            <person name="Juul-Madsen H.R."/>
        </authorList>
    </citation>
    <scope>NUCLEOTIDE SEQUENCE [LARGE SCALE GENOMIC DNA]</scope>
    <source>
        <strain evidence="4 5">ACS1953</strain>
    </source>
</reference>
<feature type="domain" description="N-acetyltransferase" evidence="3">
    <location>
        <begin position="6"/>
        <end position="160"/>
    </location>
</feature>
<dbReference type="EMBL" id="LZHX01000051">
    <property type="protein sequence ID" value="OBF20996.1"/>
    <property type="molecule type" value="Genomic_DNA"/>
</dbReference>
<dbReference type="InterPro" id="IPR016181">
    <property type="entry name" value="Acyl_CoA_acyltransferase"/>
</dbReference>
<keyword evidence="2" id="KW-0012">Acyltransferase</keyword>
<evidence type="ECO:0000256" key="2">
    <source>
        <dbReference type="ARBA" id="ARBA00023315"/>
    </source>
</evidence>
<evidence type="ECO:0000313" key="4">
    <source>
        <dbReference type="EMBL" id="OBF20996.1"/>
    </source>
</evidence>
<dbReference type="PROSITE" id="PS51186">
    <property type="entry name" value="GNAT"/>
    <property type="match status" value="1"/>
</dbReference>
<dbReference type="SUPFAM" id="SSF55729">
    <property type="entry name" value="Acyl-CoA N-acyltransferases (Nat)"/>
    <property type="match status" value="1"/>
</dbReference>
<dbReference type="Gene3D" id="3.40.630.30">
    <property type="match status" value="1"/>
</dbReference>
<dbReference type="PANTHER" id="PTHR43072:SF23">
    <property type="entry name" value="UPF0039 PROTEIN C11D3.02C"/>
    <property type="match status" value="1"/>
</dbReference>